<dbReference type="Proteomes" id="UP000507470">
    <property type="component" value="Unassembled WGS sequence"/>
</dbReference>
<organism evidence="1 2">
    <name type="scientific">Mytilus coruscus</name>
    <name type="common">Sea mussel</name>
    <dbReference type="NCBI Taxonomy" id="42192"/>
    <lineage>
        <taxon>Eukaryota</taxon>
        <taxon>Metazoa</taxon>
        <taxon>Spiralia</taxon>
        <taxon>Lophotrochozoa</taxon>
        <taxon>Mollusca</taxon>
        <taxon>Bivalvia</taxon>
        <taxon>Autobranchia</taxon>
        <taxon>Pteriomorphia</taxon>
        <taxon>Mytilida</taxon>
        <taxon>Mytiloidea</taxon>
        <taxon>Mytilidae</taxon>
        <taxon>Mytilinae</taxon>
        <taxon>Mytilus</taxon>
    </lineage>
</organism>
<reference evidence="1 2" key="1">
    <citation type="submission" date="2020-06" db="EMBL/GenBank/DDBJ databases">
        <authorList>
            <person name="Li R."/>
            <person name="Bekaert M."/>
        </authorList>
    </citation>
    <scope>NUCLEOTIDE SEQUENCE [LARGE SCALE GENOMIC DNA]</scope>
    <source>
        <strain evidence="2">wild</strain>
    </source>
</reference>
<dbReference type="EMBL" id="CACVKT020003496">
    <property type="protein sequence ID" value="CAC5384239.1"/>
    <property type="molecule type" value="Genomic_DNA"/>
</dbReference>
<evidence type="ECO:0000313" key="1">
    <source>
        <dbReference type="EMBL" id="CAC5384239.1"/>
    </source>
</evidence>
<dbReference type="OrthoDB" id="6159927at2759"/>
<dbReference type="AlphaFoldDB" id="A0A6J8BNF4"/>
<keyword evidence="2" id="KW-1185">Reference proteome</keyword>
<sequence length="577" mass="64321">MFSKDIPPSVTTDRVNVGLLLMVETVLVDAIVVRVAIVVSMSVDYEESKNVKKTLSTHIDLSEFEAIYVLKTSLTPDDKDLNRFLLQASEEKQPCLCRYILSKLRHINMNRSIHLALKIAFSKEDIQTARVLSWCITKIFYNLHQEKLSNATNIYPGLRCICKEKSSIKCHFCLKSREHFVIVVVQQEKDPQLPNQFRKIDIEYVSPNVSSRSEGNTILEYLTRKKIDSFSLKVNISNQKAQTLFLKHNNLGLICPSIGRSRFFSSEDHSISDEQCIQLHCTKKGIIPIGNEHFPSIINGCPTDVIEAQPLLLSNLRIGDKVGPETSTGTLGGFVKYRDVYDCFLTCAHVMYDVKSLLESSSDFTRLSGAKAYLHNPQGTIECGNVILRAFCHDDISRTSVDAALVELTNASVNPNDIISGFPSPRTCSDLGLSSFLLNDICLDREELRVSTQTVDTVSAGAMTKLLQNITLPRQSHVDVQFSNTGSTAASVNANVYHPLWIYSPAHLQLPSGYLTDRRIFRMYNQMAVNLPLVEGDSGTCIYIVNHPGNKNGCIGMAIAFCGGLTLVTPLKDIFKE</sequence>
<gene>
    <name evidence="1" type="ORF">MCOR_19903</name>
</gene>
<accession>A0A6J8BNF4</accession>
<protein>
    <submittedName>
        <fullName evidence="1">Uncharacterized protein</fullName>
    </submittedName>
</protein>
<evidence type="ECO:0000313" key="2">
    <source>
        <dbReference type="Proteomes" id="UP000507470"/>
    </source>
</evidence>
<proteinExistence type="predicted"/>
<name>A0A6J8BNF4_MYTCO</name>